<keyword evidence="6" id="KW-0324">Glycolysis</keyword>
<sequence>MSVTGSLLSIHIGGKRNPGTMSKTIRTTLLSAPPDFTASEHRIAAALLERYPSLGLLPIAEVAEVAGVSAPTVFRFALKLGFDSYSAFQQALHAEIDAAMNSPLSRMDMPRSELSGEPTPASMLDRLTDSLQDTKAHFDEAAFGRAVALLSDERLRVHCGGGRYSSFLASSLAYSLAYTRPNVALIQPDLASSWGILADIGPGDLLLLLDFRRYQESVIEFAATAHRQGARILLLTDEWMSPIGAFAEVVLRVHGRPYEVLESSVPALALCEMLVISMVSRQPELARQRMERVEALLHMPPARERDEHGNRREG</sequence>
<dbReference type="InterPro" id="IPR046348">
    <property type="entry name" value="SIS_dom_sf"/>
</dbReference>
<dbReference type="SUPFAM" id="SSF53697">
    <property type="entry name" value="SIS domain"/>
    <property type="match status" value="1"/>
</dbReference>
<keyword evidence="4" id="KW-0805">Transcription regulation</keyword>
<dbReference type="KEGG" id="bgo:BM43_4299"/>
<evidence type="ECO:0000256" key="1">
    <source>
        <dbReference type="ARBA" id="ARBA00004167"/>
    </source>
</evidence>
<dbReference type="EMBL" id="JPGG01000016">
    <property type="protein sequence ID" value="KGC13601.1"/>
    <property type="molecule type" value="Genomic_DNA"/>
</dbReference>
<gene>
    <name evidence="10" type="ORF">DM48_235</name>
</gene>
<evidence type="ECO:0000256" key="5">
    <source>
        <dbReference type="ARBA" id="ARBA00023125"/>
    </source>
</evidence>
<dbReference type="PROSITE" id="PS51464">
    <property type="entry name" value="SIS"/>
    <property type="match status" value="1"/>
</dbReference>
<keyword evidence="2" id="KW-0812">Transmembrane</keyword>
<dbReference type="AlphaFoldDB" id="A0AAW3EZN0"/>
<dbReference type="GO" id="GO:0097367">
    <property type="term" value="F:carbohydrate derivative binding"/>
    <property type="evidence" value="ECO:0007669"/>
    <property type="project" value="InterPro"/>
</dbReference>
<evidence type="ECO:0000259" key="9">
    <source>
        <dbReference type="PROSITE" id="PS51464"/>
    </source>
</evidence>
<dbReference type="GO" id="GO:0003700">
    <property type="term" value="F:DNA-binding transcription factor activity"/>
    <property type="evidence" value="ECO:0007669"/>
    <property type="project" value="InterPro"/>
</dbReference>
<dbReference type="InterPro" id="IPR036388">
    <property type="entry name" value="WH-like_DNA-bd_sf"/>
</dbReference>
<evidence type="ECO:0000256" key="6">
    <source>
        <dbReference type="ARBA" id="ARBA00023152"/>
    </source>
</evidence>
<evidence type="ECO:0000256" key="3">
    <source>
        <dbReference type="ARBA" id="ARBA00022989"/>
    </source>
</evidence>
<comment type="subcellular location">
    <subcellularLocation>
        <location evidence="1">Membrane</location>
        <topology evidence="1">Single-pass membrane protein</topology>
    </subcellularLocation>
</comment>
<dbReference type="PANTHER" id="PTHR30514:SF18">
    <property type="entry name" value="RPIR-FAMILY TRANSCRIPTIONAL REGULATOR"/>
    <property type="match status" value="1"/>
</dbReference>
<organism evidence="10 11">
    <name type="scientific">Burkholderia gladioli</name>
    <name type="common">Pseudomonas marginata</name>
    <name type="synonym">Phytomonas marginata</name>
    <dbReference type="NCBI Taxonomy" id="28095"/>
    <lineage>
        <taxon>Bacteria</taxon>
        <taxon>Pseudomonadati</taxon>
        <taxon>Pseudomonadota</taxon>
        <taxon>Betaproteobacteria</taxon>
        <taxon>Burkholderiales</taxon>
        <taxon>Burkholderiaceae</taxon>
        <taxon>Burkholderia</taxon>
    </lineage>
</organism>
<evidence type="ECO:0000313" key="11">
    <source>
        <dbReference type="Proteomes" id="UP000029590"/>
    </source>
</evidence>
<dbReference type="Pfam" id="PF01380">
    <property type="entry name" value="SIS"/>
    <property type="match status" value="1"/>
</dbReference>
<dbReference type="InterPro" id="IPR000281">
    <property type="entry name" value="HTH_RpiR"/>
</dbReference>
<name>A0AAW3EZN0_BURGA</name>
<dbReference type="InterPro" id="IPR001347">
    <property type="entry name" value="SIS_dom"/>
</dbReference>
<keyword evidence="3" id="KW-0472">Membrane</keyword>
<keyword evidence="5" id="KW-0238">DNA-binding</keyword>
<dbReference type="PROSITE" id="PS51071">
    <property type="entry name" value="HTH_RPIR"/>
    <property type="match status" value="1"/>
</dbReference>
<dbReference type="SUPFAM" id="SSF46689">
    <property type="entry name" value="Homeodomain-like"/>
    <property type="match status" value="1"/>
</dbReference>
<protein>
    <submittedName>
        <fullName evidence="10">SIS domain protein</fullName>
    </submittedName>
</protein>
<evidence type="ECO:0000256" key="2">
    <source>
        <dbReference type="ARBA" id="ARBA00022692"/>
    </source>
</evidence>
<dbReference type="InterPro" id="IPR047640">
    <property type="entry name" value="RpiR-like"/>
</dbReference>
<keyword evidence="3" id="KW-1133">Transmembrane helix</keyword>
<comment type="caution">
    <text evidence="10">The sequence shown here is derived from an EMBL/GenBank/DDBJ whole genome shotgun (WGS) entry which is preliminary data.</text>
</comment>
<evidence type="ECO:0000256" key="4">
    <source>
        <dbReference type="ARBA" id="ARBA00023015"/>
    </source>
</evidence>
<evidence type="ECO:0000256" key="7">
    <source>
        <dbReference type="ARBA" id="ARBA00023163"/>
    </source>
</evidence>
<keyword evidence="7" id="KW-0804">Transcription</keyword>
<dbReference type="Proteomes" id="UP000029590">
    <property type="component" value="Unassembled WGS sequence"/>
</dbReference>
<reference evidence="10 11" key="1">
    <citation type="submission" date="2014-04" db="EMBL/GenBank/DDBJ databases">
        <authorList>
            <person name="Bishop-Lilly K.A."/>
            <person name="Broomall S.M."/>
            <person name="Chain P.S."/>
            <person name="Chertkov O."/>
            <person name="Coyne S.R."/>
            <person name="Daligault H.E."/>
            <person name="Davenport K.W."/>
            <person name="Erkkila T."/>
            <person name="Frey K.G."/>
            <person name="Gibbons H.S."/>
            <person name="Gu W."/>
            <person name="Jaissle J."/>
            <person name="Johnson S.L."/>
            <person name="Koroleva G.I."/>
            <person name="Ladner J.T."/>
            <person name="Lo C.-C."/>
            <person name="Minogue T.D."/>
            <person name="Munk C."/>
            <person name="Palacios G.F."/>
            <person name="Redden C.L."/>
            <person name="Rosenzweig C.N."/>
            <person name="Scholz M.B."/>
            <person name="Teshima H."/>
            <person name="Xu Y."/>
        </authorList>
    </citation>
    <scope>NUCLEOTIDE SEQUENCE [LARGE SCALE GENOMIC DNA]</scope>
    <source>
        <strain evidence="11">gladioli</strain>
    </source>
</reference>
<evidence type="ECO:0000259" key="8">
    <source>
        <dbReference type="PROSITE" id="PS51071"/>
    </source>
</evidence>
<dbReference type="InterPro" id="IPR009057">
    <property type="entry name" value="Homeodomain-like_sf"/>
</dbReference>
<feature type="domain" description="SIS" evidence="9">
    <location>
        <begin position="146"/>
        <end position="284"/>
    </location>
</feature>
<dbReference type="GO" id="GO:0003677">
    <property type="term" value="F:DNA binding"/>
    <property type="evidence" value="ECO:0007669"/>
    <property type="project" value="UniProtKB-KW"/>
</dbReference>
<dbReference type="Pfam" id="PF01418">
    <property type="entry name" value="HTH_6"/>
    <property type="match status" value="1"/>
</dbReference>
<dbReference type="GO" id="GO:0016020">
    <property type="term" value="C:membrane"/>
    <property type="evidence" value="ECO:0007669"/>
    <property type="project" value="UniProtKB-SubCell"/>
</dbReference>
<dbReference type="Gene3D" id="3.40.50.10490">
    <property type="entry name" value="Glucose-6-phosphate isomerase like protein, domain 1"/>
    <property type="match status" value="1"/>
</dbReference>
<feature type="domain" description="HTH rpiR-type" evidence="8">
    <location>
        <begin position="23"/>
        <end position="99"/>
    </location>
</feature>
<dbReference type="GO" id="GO:0006096">
    <property type="term" value="P:glycolytic process"/>
    <property type="evidence" value="ECO:0007669"/>
    <property type="project" value="UniProtKB-KW"/>
</dbReference>
<proteinExistence type="predicted"/>
<accession>A0AAW3EZN0</accession>
<dbReference type="Gene3D" id="1.10.10.10">
    <property type="entry name" value="Winged helix-like DNA-binding domain superfamily/Winged helix DNA-binding domain"/>
    <property type="match status" value="1"/>
</dbReference>
<dbReference type="InterPro" id="IPR035472">
    <property type="entry name" value="RpiR-like_SIS"/>
</dbReference>
<dbReference type="CDD" id="cd05013">
    <property type="entry name" value="SIS_RpiR"/>
    <property type="match status" value="1"/>
</dbReference>
<dbReference type="PANTHER" id="PTHR30514">
    <property type="entry name" value="GLUCOKINASE"/>
    <property type="match status" value="1"/>
</dbReference>
<evidence type="ECO:0000313" key="10">
    <source>
        <dbReference type="EMBL" id="KGC13601.1"/>
    </source>
</evidence>